<gene>
    <name evidence="1" type="ORF">MNBD_BACTEROID02-1257</name>
</gene>
<dbReference type="EMBL" id="UOEB01000046">
    <property type="protein sequence ID" value="VAV82873.1"/>
    <property type="molecule type" value="Genomic_DNA"/>
</dbReference>
<accession>A0A3B0RDW7</accession>
<dbReference type="Pfam" id="PF20365">
    <property type="entry name" value="DUF6660"/>
    <property type="match status" value="1"/>
</dbReference>
<sequence length="103" mass="11546">MKFLAFILSIYILALNFAPCEDNVTVGNDVNVEVSQSGDIDHSHNNLDLCSPFCQCHCCHVHVTYLNLEDFTAPLQKIPTDIFLHFDSLGKDITNSILQPPRV</sequence>
<evidence type="ECO:0000313" key="1">
    <source>
        <dbReference type="EMBL" id="VAV82873.1"/>
    </source>
</evidence>
<organism evidence="1">
    <name type="scientific">hydrothermal vent metagenome</name>
    <dbReference type="NCBI Taxonomy" id="652676"/>
    <lineage>
        <taxon>unclassified sequences</taxon>
        <taxon>metagenomes</taxon>
        <taxon>ecological metagenomes</taxon>
    </lineage>
</organism>
<protein>
    <submittedName>
        <fullName evidence="1">Uncharacterized protein</fullName>
    </submittedName>
</protein>
<proteinExistence type="predicted"/>
<dbReference type="InterPro" id="IPR046601">
    <property type="entry name" value="DUF6660"/>
</dbReference>
<reference evidence="1" key="1">
    <citation type="submission" date="2018-06" db="EMBL/GenBank/DDBJ databases">
        <authorList>
            <person name="Zhirakovskaya E."/>
        </authorList>
    </citation>
    <scope>NUCLEOTIDE SEQUENCE</scope>
</reference>
<name>A0A3B0RDW7_9ZZZZ</name>
<dbReference type="AlphaFoldDB" id="A0A3B0RDW7"/>